<gene>
    <name evidence="8" type="ORF">HK103_002675</name>
</gene>
<comment type="similarity">
    <text evidence="2 5">Belongs to the MET18/MMS19 family.</text>
</comment>
<dbReference type="InterPro" id="IPR039920">
    <property type="entry name" value="MMS19"/>
</dbReference>
<dbReference type="InterPro" id="IPR029240">
    <property type="entry name" value="MMS19_N"/>
</dbReference>
<dbReference type="PANTHER" id="PTHR12891">
    <property type="entry name" value="DNA REPAIR/TRANSCRIPTION PROTEIN MET18/MMS19"/>
    <property type="match status" value="1"/>
</dbReference>
<dbReference type="GO" id="GO:0005634">
    <property type="term" value="C:nucleus"/>
    <property type="evidence" value="ECO:0007669"/>
    <property type="project" value="UniProtKB-SubCell"/>
</dbReference>
<dbReference type="EMBL" id="JADGKB010000002">
    <property type="protein sequence ID" value="KAJ3262262.1"/>
    <property type="molecule type" value="Genomic_DNA"/>
</dbReference>
<organism evidence="8 9">
    <name type="scientific">Boothiomyces macroporosus</name>
    <dbReference type="NCBI Taxonomy" id="261099"/>
    <lineage>
        <taxon>Eukaryota</taxon>
        <taxon>Fungi</taxon>
        <taxon>Fungi incertae sedis</taxon>
        <taxon>Chytridiomycota</taxon>
        <taxon>Chytridiomycota incertae sedis</taxon>
        <taxon>Chytridiomycetes</taxon>
        <taxon>Rhizophydiales</taxon>
        <taxon>Terramycetaceae</taxon>
        <taxon>Boothiomyces</taxon>
    </lineage>
</organism>
<dbReference type="AlphaFoldDB" id="A0AAD5UMT7"/>
<evidence type="ECO:0000256" key="2">
    <source>
        <dbReference type="ARBA" id="ARBA00009340"/>
    </source>
</evidence>
<keyword evidence="9" id="KW-1185">Reference proteome</keyword>
<sequence length="906" mass="101244">MDDQASVADILNGILALLESQKVTKTEQLAIPSRIFNELNVQNYPQAVRNTVFKIFNYLMANNLEGVKKLGSEFVIGFVHIMDGEKDPRNLVLSFELARLIVLNLDYQKHAQELFEVVFCYFPITFRPPPDDPHGVTAEQLKELLRNVIASTPVFSKYSIPVLIEKLDSSSASAKRDAMDTISACLPVYGGASFLEHLQKIWEILKKTMADGAEEATELAALKCILQLSKSMGTAIVFSKDNKNLLERFLDIVISDCIRYLGDEELKYAKPCGKILLSAASASNTASEIVLKNTFETLTNNFNKETAPAKKKIILDVIVDLLLSSKLTNGTKMLHDPSDVDMLTKTAATPYKEASIELLISSMVSESYVPIKKRIIEAIYILLSSKGLLEINEVELLLSHLNALAIDKDQEISLEALKYLEKLSEEQPSTIKASSLPFFQDKFNQEISLDSVKACLNALAVVSKVDLIFPQFLQWLLDTILNSTKANTVNSVLVFTAKQVILARQTFEASGNEKLIELQGDFLKNWINSKKAIALLLEEEGNLKNFEVFASIIIRSLNEESQNSLVKTYYESLDTVSLPATTALQCYLYKILITNLRRSVIPYPDDIGSFLESFTQYSLQHNDSFFVQYAAATISSIVNKAEQPVALQYIGYFEKLFQSLSSSSVQVQQSFFIFYGWIAKALVVKLDPKGIEMATVLLDFLNDESVGQFASDSLQTIVHDDEEGVLTKRSFAITRKFFNHCLPLLIAKFHAAQPSTKKYHLLALSHLLCNISNSSLITELPKLFPMLIQSLSLDEPKLKLATLTTFNLMAKETPSLLAQQIDTMVSSLLKMADFNNLAQGNNAYVRVEALRILGLFPGKIEFSILSPFKITIINELGKFLNDPKRVVRKEAANTRGKWFLLVGPKV</sequence>
<dbReference type="GO" id="GO:0051604">
    <property type="term" value="P:protein maturation"/>
    <property type="evidence" value="ECO:0007669"/>
    <property type="project" value="UniProtKB-UniRule"/>
</dbReference>
<dbReference type="InterPro" id="IPR016024">
    <property type="entry name" value="ARM-type_fold"/>
</dbReference>
<dbReference type="Pfam" id="PF14500">
    <property type="entry name" value="MMS19_N"/>
    <property type="match status" value="1"/>
</dbReference>
<keyword evidence="4 5" id="KW-0539">Nucleus</keyword>
<keyword evidence="3" id="KW-0677">Repeat</keyword>
<evidence type="ECO:0000259" key="7">
    <source>
        <dbReference type="Pfam" id="PF14500"/>
    </source>
</evidence>
<evidence type="ECO:0000256" key="4">
    <source>
        <dbReference type="ARBA" id="ARBA00023242"/>
    </source>
</evidence>
<name>A0AAD5UMT7_9FUNG</name>
<keyword evidence="5" id="KW-0227">DNA damage</keyword>
<dbReference type="SUPFAM" id="SSF48371">
    <property type="entry name" value="ARM repeat"/>
    <property type="match status" value="1"/>
</dbReference>
<protein>
    <recommendedName>
        <fullName evidence="5">MMS19 nucleotide excision repair protein</fullName>
    </recommendedName>
</protein>
<feature type="domain" description="MMS19 C-terminal" evidence="6">
    <location>
        <begin position="456"/>
        <end position="857"/>
    </location>
</feature>
<dbReference type="InterPro" id="IPR011989">
    <property type="entry name" value="ARM-like"/>
</dbReference>
<keyword evidence="5" id="KW-0234">DNA repair</keyword>
<evidence type="ECO:0000256" key="1">
    <source>
        <dbReference type="ARBA" id="ARBA00004123"/>
    </source>
</evidence>
<comment type="function">
    <text evidence="5">Key component of the cytosolic iron-sulfur protein assembly (CIA) complex, a multiprotein complex that mediates the incorporation of iron-sulfur cluster into apoproteins specifically involved in DNA metabolism and genomic integrity. In the CIA complex, MMS19 acts as an adapter between early-acting CIA components and a subset of cellular target iron-sulfur proteins.</text>
</comment>
<evidence type="ECO:0000256" key="3">
    <source>
        <dbReference type="ARBA" id="ARBA00022737"/>
    </source>
</evidence>
<dbReference type="PANTHER" id="PTHR12891:SF0">
    <property type="entry name" value="MMS19 NUCLEOTIDE EXCISION REPAIR PROTEIN HOMOLOG"/>
    <property type="match status" value="1"/>
</dbReference>
<dbReference type="GO" id="GO:0016226">
    <property type="term" value="P:iron-sulfur cluster assembly"/>
    <property type="evidence" value="ECO:0007669"/>
    <property type="project" value="UniProtKB-UniRule"/>
</dbReference>
<dbReference type="Gene3D" id="1.25.10.10">
    <property type="entry name" value="Leucine-rich Repeat Variant"/>
    <property type="match status" value="2"/>
</dbReference>
<evidence type="ECO:0000259" key="6">
    <source>
        <dbReference type="Pfam" id="PF12460"/>
    </source>
</evidence>
<proteinExistence type="inferred from homology"/>
<evidence type="ECO:0000313" key="8">
    <source>
        <dbReference type="EMBL" id="KAJ3262262.1"/>
    </source>
</evidence>
<reference evidence="8" key="1">
    <citation type="submission" date="2020-05" db="EMBL/GenBank/DDBJ databases">
        <title>Phylogenomic resolution of chytrid fungi.</title>
        <authorList>
            <person name="Stajich J.E."/>
            <person name="Amses K."/>
            <person name="Simmons R."/>
            <person name="Seto K."/>
            <person name="Myers J."/>
            <person name="Bonds A."/>
            <person name="Quandt C.A."/>
            <person name="Barry K."/>
            <person name="Liu P."/>
            <person name="Grigoriev I."/>
            <person name="Longcore J.E."/>
            <person name="James T.Y."/>
        </authorList>
    </citation>
    <scope>NUCLEOTIDE SEQUENCE</scope>
    <source>
        <strain evidence="8">PLAUS21</strain>
    </source>
</reference>
<feature type="domain" description="MMS19 N-terminal" evidence="7">
    <location>
        <begin position="2"/>
        <end position="209"/>
    </location>
</feature>
<comment type="caution">
    <text evidence="8">The sequence shown here is derived from an EMBL/GenBank/DDBJ whole genome shotgun (WGS) entry which is preliminary data.</text>
</comment>
<comment type="subcellular location">
    <subcellularLocation>
        <location evidence="1 5">Nucleus</location>
    </subcellularLocation>
</comment>
<dbReference type="Pfam" id="PF12460">
    <property type="entry name" value="MMS19_C"/>
    <property type="match status" value="1"/>
</dbReference>
<accession>A0AAD5UMT7</accession>
<dbReference type="Proteomes" id="UP001210925">
    <property type="component" value="Unassembled WGS sequence"/>
</dbReference>
<evidence type="ECO:0000313" key="9">
    <source>
        <dbReference type="Proteomes" id="UP001210925"/>
    </source>
</evidence>
<dbReference type="GO" id="GO:0097361">
    <property type="term" value="C:cytosolic [4Fe-4S] assembly targeting complex"/>
    <property type="evidence" value="ECO:0007669"/>
    <property type="project" value="UniProtKB-UniRule"/>
</dbReference>
<dbReference type="GO" id="GO:0006281">
    <property type="term" value="P:DNA repair"/>
    <property type="evidence" value="ECO:0007669"/>
    <property type="project" value="UniProtKB-UniRule"/>
</dbReference>
<dbReference type="InterPro" id="IPR024687">
    <property type="entry name" value="MMS19_C"/>
</dbReference>
<evidence type="ECO:0000256" key="5">
    <source>
        <dbReference type="RuleBase" id="RU367072"/>
    </source>
</evidence>